<name>A0A5E7VAU3_PSEFL</name>
<dbReference type="RefSeq" id="WP_150794867.1">
    <property type="nucleotide sequence ID" value="NZ_CABVJG010000014.1"/>
</dbReference>
<evidence type="ECO:0000313" key="3">
    <source>
        <dbReference type="Proteomes" id="UP000412311"/>
    </source>
</evidence>
<evidence type="ECO:0000313" key="2">
    <source>
        <dbReference type="EMBL" id="VVQ18678.1"/>
    </source>
</evidence>
<dbReference type="AlphaFoldDB" id="A0A5E7VAU3"/>
<dbReference type="EMBL" id="CABVJG010000014">
    <property type="protein sequence ID" value="VVQ18678.1"/>
    <property type="molecule type" value="Genomic_DNA"/>
</dbReference>
<protein>
    <submittedName>
        <fullName evidence="2">Uncharacterized protein</fullName>
    </submittedName>
</protein>
<accession>A0A5E7VAU3</accession>
<organism evidence="2 3">
    <name type="scientific">Pseudomonas fluorescens</name>
    <dbReference type="NCBI Taxonomy" id="294"/>
    <lineage>
        <taxon>Bacteria</taxon>
        <taxon>Pseudomonadati</taxon>
        <taxon>Pseudomonadota</taxon>
        <taxon>Gammaproteobacteria</taxon>
        <taxon>Pseudomonadales</taxon>
        <taxon>Pseudomonadaceae</taxon>
        <taxon>Pseudomonas</taxon>
    </lineage>
</organism>
<feature type="signal peptide" evidence="1">
    <location>
        <begin position="1"/>
        <end position="30"/>
    </location>
</feature>
<sequence length="431" mass="46143" precursor="true">MVSHQRTLTTRSVWLLVSCAALCAASLARAQTVTAVKDCTFSPCNVTGNFPIVGRFRLTAPTFNWEALYTGTVQNFYVSQGGANIADIKLNSTVGQTAGTGNLPKGVWFISISTALMGAGSYSVYGSTVFGDPHIATTNGVHYDFQGAGEFVLLKNGAGFEVQSRMTPVSTTAPAAPEPRTDLSTCVSINTAAALKTARHRVTYQPGLKGGQIDPKGMELRLDGKLLEHLPSQGLKLDDGSTIVKDTQTGIVNINYADETSVKLIPNWWAGPNLWYLDFDMSPPEHAVGVAGPVPADGWLPALADGSSLGTKPVPAVDRYKAVYVKFADSWRVTDASTMFDYVPGTSTKDFTVADWPRQDGQCSLPDTTPLKGTTLEVAQNVCKGVVVPHLHRACLQDVMATGDKVFGRSYVKGQGPLKAKTKVSNRKESY</sequence>
<gene>
    <name evidence="2" type="ORF">PS925_04475</name>
</gene>
<dbReference type="Proteomes" id="UP000412311">
    <property type="component" value="Unassembled WGS sequence"/>
</dbReference>
<keyword evidence="1" id="KW-0732">Signal</keyword>
<proteinExistence type="predicted"/>
<feature type="chain" id="PRO_5022856440" evidence="1">
    <location>
        <begin position="31"/>
        <end position="431"/>
    </location>
</feature>
<evidence type="ECO:0000256" key="1">
    <source>
        <dbReference type="SAM" id="SignalP"/>
    </source>
</evidence>
<reference evidence="2 3" key="1">
    <citation type="submission" date="2019-09" db="EMBL/GenBank/DDBJ databases">
        <authorList>
            <person name="Chandra G."/>
            <person name="Truman W A."/>
        </authorList>
    </citation>
    <scope>NUCLEOTIDE SEQUENCE [LARGE SCALE GENOMIC DNA]</scope>
    <source>
        <strain evidence="2">PS925</strain>
    </source>
</reference>